<dbReference type="EMBL" id="DAKRPA010000043">
    <property type="protein sequence ID" value="DBA01642.1"/>
    <property type="molecule type" value="Genomic_DNA"/>
</dbReference>
<dbReference type="PANTHER" id="PTHR10887:SF341">
    <property type="entry name" value="NFX1-TYPE ZINC FINGER-CONTAINING PROTEIN 1"/>
    <property type="match status" value="1"/>
</dbReference>
<dbReference type="GO" id="GO:0004386">
    <property type="term" value="F:helicase activity"/>
    <property type="evidence" value="ECO:0007669"/>
    <property type="project" value="InterPro"/>
</dbReference>
<dbReference type="GO" id="GO:0031380">
    <property type="term" value="C:nuclear RNA-directed RNA polymerase complex"/>
    <property type="evidence" value="ECO:0007669"/>
    <property type="project" value="TreeGrafter"/>
</dbReference>
<evidence type="ECO:0000259" key="4">
    <source>
        <dbReference type="Pfam" id="PF26600"/>
    </source>
</evidence>
<dbReference type="InterPro" id="IPR027417">
    <property type="entry name" value="P-loop_NTPase"/>
</dbReference>
<dbReference type="InterPro" id="IPR041679">
    <property type="entry name" value="DNA2/NAM7-like_C"/>
</dbReference>
<evidence type="ECO:0000259" key="2">
    <source>
        <dbReference type="Pfam" id="PF13086"/>
    </source>
</evidence>
<feature type="domain" description="Putative CHCC zinc finger" evidence="4">
    <location>
        <begin position="1447"/>
        <end position="1480"/>
    </location>
</feature>
<organism evidence="6 7">
    <name type="scientific">Lagenidium giganteum</name>
    <dbReference type="NCBI Taxonomy" id="4803"/>
    <lineage>
        <taxon>Eukaryota</taxon>
        <taxon>Sar</taxon>
        <taxon>Stramenopiles</taxon>
        <taxon>Oomycota</taxon>
        <taxon>Peronosporomycetes</taxon>
        <taxon>Pythiales</taxon>
        <taxon>Pythiaceae</taxon>
    </lineage>
</organism>
<dbReference type="CDD" id="cd18808">
    <property type="entry name" value="SF1_C_Upf1"/>
    <property type="match status" value="1"/>
</dbReference>
<dbReference type="SUPFAM" id="SSF52540">
    <property type="entry name" value="P-loop containing nucleoside triphosphate hydrolases"/>
    <property type="match status" value="1"/>
</dbReference>
<dbReference type="GO" id="GO:0031048">
    <property type="term" value="P:regulatory ncRNA-mediated heterochromatin formation"/>
    <property type="evidence" value="ECO:0007669"/>
    <property type="project" value="TreeGrafter"/>
</dbReference>
<evidence type="ECO:0008006" key="8">
    <source>
        <dbReference type="Google" id="ProtNLM"/>
    </source>
</evidence>
<reference evidence="6" key="2">
    <citation type="journal article" date="2023" name="Microbiol Resour">
        <title>Decontamination and Annotation of the Draft Genome Sequence of the Oomycete Lagenidium giganteum ARSEF 373.</title>
        <authorList>
            <person name="Morgan W.R."/>
            <person name="Tartar A."/>
        </authorList>
    </citation>
    <scope>NUCLEOTIDE SEQUENCE</scope>
    <source>
        <strain evidence="6">ARSEF 373</strain>
    </source>
</reference>
<protein>
    <recommendedName>
        <fullName evidence="8">NFX1-type zinc finger-containing protein 1</fullName>
    </recommendedName>
</protein>
<sequence>MARIPVSCSISPPPLSYLREAVEELNKAACQGRLDARKDVALSKLHAVELVEQVLQRLFKFFWSKEEADDVRLTLEEILGAAEGILEGRLPEHRRARERLGLLWELLEKPWTIQTRRSTENDGGEQSIGFAGWRQPTVAWLLDWSRFQPLKLPRMSLPTSRSSGGGVYESVDEYFDIVLKIWIGMTFGEGNNALMPHCTEQSGSKICDQVLLPLAHAHGNCRSSGCRGTAEFVCPIKSHTSGLCKRCELQKQNLLRAPRSNHASTHMYDATVASVNFDGTVYVENVLCRHPPAQKVQWKTTRRLACPNLVGLVPVATKGSALRLTDPIYWGQIAFHGQSREEFRCRENGKLAVQLLEYGEPGECNPLMSKTLESGAALVVIDCQTFAPEYFPVLKSLEQQRDSQMPFQRGKLLNLCRTMTADGGADVGDAAEEVVQPTALALVSSDTNPDLASLVSATVWNSTMQPIVQIRRDPALRVELAQRLMNLVMSATLDDGQLASLVGALTHPVHCTQGPPGTGKSYLGIVLVQALLIIRQIWVKQNPWIGTPPVLVLSYKNHAIDEFLLDLIDKEPMFKRDGFKSLVRIGGGGGEPSLFEFRERQYVNRDPEVTKLAGDVDWLHKLACHVVQLHEKFKPIHDARALCFDDDKEDLLKEEAHRKTLNNAATTLCWLLTTVEMVSASLDNMRQDLLQRQDKSQPNTSQYVARVGEVDEDLEVADIGTVKDNFLRHVSNILSEEQELTVDVIYKLHNGIGHSDEPIALAELLLKWINGFAPTTVCVASGCDVDQVKGEPWRKKYRRSNANETSENDAKAKEAAVNGKSDKTTAQSQQQSNGTPLDVKTHDGRATSVPSTAAVDAKPTQTLNDELPGAMGCDEDVLSTRRVDGEEGFEVVEPTFEDNADEIEESEYLQHLREVYEVEAAQHDDDDDYVENYEREMEADGPCPVSAEANVIVADALGAIEPKEWTWDLGLSARWQLIMNVLQRWASLGREVLDVIREQSNERRQQLHVARVRAKSKAYEGKAVIGGTLTGCAARLDSIRMTNPFAIVVEEASEVLEPILMACIGSTACKLEMIGDHLQLRPSTTTHYQLERINGMDMSLFERLVRAPPGYAVPMNVLAVQRRMRKNICDLTRTFYRDITAIQDDAVCATKTIARCKLLDRCETRGREVPGIQPHLFFWRHSGAEQKATVGLSRINPTEAEMACRLASYLVHCGVPSKSIAMLTPYKGQLMLLRKKLVEEIGMVEELGDGRKVPSCIVSTVDRFQGDEADLVIVSLVIDGKSKTPFVKLQNRMIVLLSRARIGMYIIGNAKYFQESSHWQTVMDALSRPAPSDSAQSIANYAGPRAGEALPLCCPRHRHSTSTATTAKQLRLGFCKVVCSERLPCSHGCDTACHWPRPDEHRAKCVRLVSSPCHRHPRDLPCHAVTSRTRRYTRGEHVVERYDCDAQVSVHFPCGHDRQMQCWKEENIVQNNLMWPACTERAWHPYNYPTCKHELMCSCTEYSTWTARGMGPPCVEPSEFVQMCGHSVRVPCHQLALVRQQPSAYPCKMKVEVALPRCGHVAQLACSLAQSLRTWSGGKCAFGIVKEGQAYGPKDVTCRKQVTFVRQCGHESTVKCETAFEHARSAPQCEQVVKFTNPECGHRVKKPCHEARRLGEIFDGQRAGPDDFGIQSKVSVIIDGDPSPFADYGLRVQCMKRIKHIRSEGDEEEIACHEARSLFEKPTSSNWIMRLLGSIKTTANEIDGARGEGMPS</sequence>
<feature type="domain" description="DNA2/NAM7 helicase-like C-terminal" evidence="3">
    <location>
        <begin position="1096"/>
        <end position="1311"/>
    </location>
</feature>
<dbReference type="InterPro" id="IPR058255">
    <property type="entry name" value="zf-CHCC_ins"/>
</dbReference>
<feature type="domain" description="Putative CHCC zinc finger" evidence="4">
    <location>
        <begin position="1601"/>
        <end position="1631"/>
    </location>
</feature>
<dbReference type="Pfam" id="PF13086">
    <property type="entry name" value="AAA_11"/>
    <property type="match status" value="1"/>
</dbReference>
<reference evidence="6" key="1">
    <citation type="submission" date="2022-11" db="EMBL/GenBank/DDBJ databases">
        <authorList>
            <person name="Morgan W.R."/>
            <person name="Tartar A."/>
        </authorList>
    </citation>
    <scope>NUCLEOTIDE SEQUENCE</scope>
    <source>
        <strain evidence="6">ARSEF 373</strain>
    </source>
</reference>
<dbReference type="PANTHER" id="PTHR10887">
    <property type="entry name" value="DNA2/NAM7 HELICASE FAMILY"/>
    <property type="match status" value="1"/>
</dbReference>
<dbReference type="Proteomes" id="UP001146120">
    <property type="component" value="Unassembled WGS sequence"/>
</dbReference>
<dbReference type="Pfam" id="PF26601">
    <property type="entry name" value="zf-CHCC_ins"/>
    <property type="match status" value="2"/>
</dbReference>
<comment type="caution">
    <text evidence="6">The sequence shown here is derived from an EMBL/GenBank/DDBJ whole genome shotgun (WGS) entry which is preliminary data.</text>
</comment>
<feature type="domain" description="Putative CHCC zinc finger" evidence="5">
    <location>
        <begin position="1550"/>
        <end position="1599"/>
    </location>
</feature>
<evidence type="ECO:0000313" key="6">
    <source>
        <dbReference type="EMBL" id="DBA01642.1"/>
    </source>
</evidence>
<evidence type="ECO:0000259" key="3">
    <source>
        <dbReference type="Pfam" id="PF13087"/>
    </source>
</evidence>
<evidence type="ECO:0000256" key="1">
    <source>
        <dbReference type="SAM" id="MobiDB-lite"/>
    </source>
</evidence>
<evidence type="ECO:0000313" key="7">
    <source>
        <dbReference type="Proteomes" id="UP001146120"/>
    </source>
</evidence>
<keyword evidence="7" id="KW-1185">Reference proteome</keyword>
<proteinExistence type="predicted"/>
<accession>A0AAV2Z4N2</accession>
<evidence type="ECO:0000259" key="5">
    <source>
        <dbReference type="Pfam" id="PF26601"/>
    </source>
</evidence>
<gene>
    <name evidence="6" type="ORF">N0F65_010293</name>
</gene>
<dbReference type="InterPro" id="IPR047187">
    <property type="entry name" value="SF1_C_Upf1"/>
</dbReference>
<dbReference type="Pfam" id="PF26600">
    <property type="entry name" value="zf-CHCC_shd"/>
    <property type="match status" value="2"/>
</dbReference>
<feature type="domain" description="DNA2/NAM7 helicase helicase" evidence="2">
    <location>
        <begin position="993"/>
        <end position="1084"/>
    </location>
</feature>
<dbReference type="Gene3D" id="3.40.50.300">
    <property type="entry name" value="P-loop containing nucleotide triphosphate hydrolases"/>
    <property type="match status" value="3"/>
</dbReference>
<dbReference type="InterPro" id="IPR041677">
    <property type="entry name" value="DNA2/NAM7_AAA_11"/>
</dbReference>
<feature type="compositionally biased region" description="Polar residues" evidence="1">
    <location>
        <begin position="824"/>
        <end position="835"/>
    </location>
</feature>
<feature type="domain" description="Putative CHCC zinc finger" evidence="5">
    <location>
        <begin position="1633"/>
        <end position="1694"/>
    </location>
</feature>
<name>A0AAV2Z4N2_9STRA</name>
<dbReference type="InterPro" id="IPR045055">
    <property type="entry name" value="DNA2/NAM7-like"/>
</dbReference>
<dbReference type="Pfam" id="PF13087">
    <property type="entry name" value="AAA_12"/>
    <property type="match status" value="1"/>
</dbReference>
<feature type="region of interest" description="Disordered" evidence="1">
    <location>
        <begin position="796"/>
        <end position="870"/>
    </location>
</feature>
<dbReference type="InterPro" id="IPR058254">
    <property type="entry name" value="zf-CHCC_shd"/>
</dbReference>